<feature type="chain" id="PRO_5045723714" evidence="3">
    <location>
        <begin position="33"/>
        <end position="162"/>
    </location>
</feature>
<feature type="signal peptide" evidence="3">
    <location>
        <begin position="1"/>
        <end position="32"/>
    </location>
</feature>
<evidence type="ECO:0000256" key="2">
    <source>
        <dbReference type="ARBA" id="ARBA00022737"/>
    </source>
</evidence>
<dbReference type="Pfam" id="PF01344">
    <property type="entry name" value="Kelch_1"/>
    <property type="match status" value="2"/>
</dbReference>
<dbReference type="RefSeq" id="WP_305990939.1">
    <property type="nucleotide sequence ID" value="NZ_JAVAMP010000002.1"/>
</dbReference>
<dbReference type="InterPro" id="IPR015915">
    <property type="entry name" value="Kelch-typ_b-propeller"/>
</dbReference>
<reference evidence="4 5" key="1">
    <citation type="submission" date="2023-08" db="EMBL/GenBank/DDBJ databases">
        <authorList>
            <person name="Park J.-S."/>
        </authorList>
    </citation>
    <scope>NUCLEOTIDE SEQUENCE [LARGE SCALE GENOMIC DNA]</scope>
    <source>
        <strain evidence="4 5">2205SS18-9</strain>
    </source>
</reference>
<keyword evidence="5" id="KW-1185">Reference proteome</keyword>
<dbReference type="PANTHER" id="PTHR46344">
    <property type="entry name" value="OS02G0202900 PROTEIN"/>
    <property type="match status" value="1"/>
</dbReference>
<dbReference type="Proteomes" id="UP001231941">
    <property type="component" value="Unassembled WGS sequence"/>
</dbReference>
<keyword evidence="3" id="KW-0732">Signal</keyword>
<dbReference type="InterPro" id="IPR006652">
    <property type="entry name" value="Kelch_1"/>
</dbReference>
<dbReference type="EMBL" id="JAVAMP010000002">
    <property type="protein sequence ID" value="MDP5273629.1"/>
    <property type="molecule type" value="Genomic_DNA"/>
</dbReference>
<evidence type="ECO:0000313" key="5">
    <source>
        <dbReference type="Proteomes" id="UP001231941"/>
    </source>
</evidence>
<keyword evidence="1" id="KW-0880">Kelch repeat</keyword>
<protein>
    <submittedName>
        <fullName evidence="4">Kelch repeat-containing protein</fullName>
    </submittedName>
</protein>
<organism evidence="4 5">
    <name type="scientific">Chengkuizengella axinellae</name>
    <dbReference type="NCBI Taxonomy" id="3064388"/>
    <lineage>
        <taxon>Bacteria</taxon>
        <taxon>Bacillati</taxon>
        <taxon>Bacillota</taxon>
        <taxon>Bacilli</taxon>
        <taxon>Bacillales</taxon>
        <taxon>Paenibacillaceae</taxon>
        <taxon>Chengkuizengella</taxon>
    </lineage>
</organism>
<evidence type="ECO:0000313" key="4">
    <source>
        <dbReference type="EMBL" id="MDP5273629.1"/>
    </source>
</evidence>
<gene>
    <name evidence="4" type="ORF">Q5Y73_05910</name>
</gene>
<evidence type="ECO:0000256" key="3">
    <source>
        <dbReference type="SAM" id="SignalP"/>
    </source>
</evidence>
<name>A0ABT9IXU7_9BACL</name>
<dbReference type="PANTHER" id="PTHR46344:SF27">
    <property type="entry name" value="KELCH REPEAT SUPERFAMILY PROTEIN"/>
    <property type="match status" value="1"/>
</dbReference>
<proteinExistence type="predicted"/>
<accession>A0ABT9IXU7</accession>
<keyword evidence="2" id="KW-0677">Repeat</keyword>
<dbReference type="Gene3D" id="2.120.10.80">
    <property type="entry name" value="Kelch-type beta propeller"/>
    <property type="match status" value="1"/>
</dbReference>
<dbReference type="SUPFAM" id="SSF117281">
    <property type="entry name" value="Kelch motif"/>
    <property type="match status" value="1"/>
</dbReference>
<dbReference type="SMART" id="SM00612">
    <property type="entry name" value="Kelch"/>
    <property type="match status" value="2"/>
</dbReference>
<comment type="caution">
    <text evidence="4">The sequence shown here is derived from an EMBL/GenBank/DDBJ whole genome shotgun (WGS) entry which is preliminary data.</text>
</comment>
<evidence type="ECO:0000256" key="1">
    <source>
        <dbReference type="ARBA" id="ARBA00022441"/>
    </source>
</evidence>
<sequence>MGRSDYFIKKRNLILLVFVIFVFLFFSTSSFANDTDIQNNMMIEGRWKFETEVLGGEIYVIGGENKDGSLNLVEKFNPILNQWEQVANMNSARILHTTSVLNGEIYVLGGYSKQSTYKSMNQVEVYNPDTDTWTVITEKSSVVHSEVADGEIICFYEQSECY</sequence>